<sequence length="220" mass="23407">MASDAPTPPAAPSPVTFTAPTQEQLTSLALPIISTRLPDPDVLNQISVKWQELGVPTASISSTAIALCMACYHSGSSGSTLIPGLAPGTTVNYTSLAAAVKSLATLREFARYFAPIIWNYAIEHKIPPANWAAMGYKENTKYAAFDTFDSILNPAALQPTGGLIRQPTEEELLAHQANSALHIFDSLRNDFASTDGRVTRGHITSNVNPLNYLPAPEGSS</sequence>
<accession>A0A023VTN5</accession>
<evidence type="ECO:0000256" key="6">
    <source>
        <dbReference type="ARBA" id="ARBA00023274"/>
    </source>
</evidence>
<evidence type="ECO:0000259" key="7">
    <source>
        <dbReference type="Pfam" id="PF00286"/>
    </source>
</evidence>
<dbReference type="GO" id="GO:0005198">
    <property type="term" value="F:structural molecule activity"/>
    <property type="evidence" value="ECO:0007669"/>
    <property type="project" value="InterPro"/>
</dbReference>
<dbReference type="Pfam" id="PF00286">
    <property type="entry name" value="Flexi_CP"/>
    <property type="match status" value="1"/>
</dbReference>
<evidence type="ECO:0000256" key="4">
    <source>
        <dbReference type="ARBA" id="ARBA00022561"/>
    </source>
</evidence>
<dbReference type="EMBL" id="KJ406186">
    <property type="protein sequence ID" value="AHY18667.1"/>
    <property type="molecule type" value="Genomic_RNA"/>
</dbReference>
<dbReference type="GO" id="GO:0019029">
    <property type="term" value="C:helical viral capsid"/>
    <property type="evidence" value="ECO:0007669"/>
    <property type="project" value="UniProtKB-KW"/>
</dbReference>
<name>A0A023VTN5_9VIRU</name>
<evidence type="ECO:0000256" key="1">
    <source>
        <dbReference type="ARBA" id="ARBA00004032"/>
    </source>
</evidence>
<keyword evidence="6" id="KW-0687">Ribonucleoprotein</keyword>
<evidence type="ECO:0000313" key="8">
    <source>
        <dbReference type="EMBL" id="AHY18667.1"/>
    </source>
</evidence>
<evidence type="ECO:0000256" key="5">
    <source>
        <dbReference type="ARBA" id="ARBA00022844"/>
    </source>
</evidence>
<feature type="domain" description="Potexviruses and carlaviruses coat protein" evidence="7">
    <location>
        <begin position="43"/>
        <end position="171"/>
    </location>
</feature>
<proteinExistence type="predicted"/>
<dbReference type="InterPro" id="IPR000052">
    <property type="entry name" value="Pltvir_coat"/>
</dbReference>
<keyword evidence="4 8" id="KW-0167">Capsid protein</keyword>
<comment type="function">
    <text evidence="1">Required for genome encapsidation. Forms ribonucleoprotein complexes along with TGB1 helicase and viral RNA.</text>
</comment>
<comment type="subcellular location">
    <subcellularLocation>
        <location evidence="2">Virion</location>
    </subcellularLocation>
</comment>
<dbReference type="PRINTS" id="PR00232">
    <property type="entry name" value="POTXCARLCOAT"/>
</dbReference>
<organism evidence="8">
    <name type="scientific">Hosta virus X</name>
    <dbReference type="NCBI Taxonomy" id="214439"/>
    <lineage>
        <taxon>Viruses</taxon>
        <taxon>Riboviria</taxon>
        <taxon>Orthornavirae</taxon>
        <taxon>Kitrinoviricota</taxon>
        <taxon>Alsuviricetes</taxon>
        <taxon>Tymovirales</taxon>
        <taxon>Alphaflexiviridae</taxon>
        <taxon>Potexvirus</taxon>
        <taxon>Potexvirus ecshostae</taxon>
    </lineage>
</organism>
<dbReference type="GO" id="GO:1990904">
    <property type="term" value="C:ribonucleoprotein complex"/>
    <property type="evidence" value="ECO:0007669"/>
    <property type="project" value="UniProtKB-KW"/>
</dbReference>
<keyword evidence="3" id="KW-1139">Helical capsid protein</keyword>
<evidence type="ECO:0000256" key="3">
    <source>
        <dbReference type="ARBA" id="ARBA00022497"/>
    </source>
</evidence>
<evidence type="ECO:0000256" key="2">
    <source>
        <dbReference type="ARBA" id="ARBA00004328"/>
    </source>
</evidence>
<reference evidence="8" key="1">
    <citation type="submission" date="2014-02" db="EMBL/GenBank/DDBJ databases">
        <title>First detection of Hosta virus X in Ukraine.</title>
        <authorList>
            <person name="Schetynina A."/>
            <person name="Kharina A."/>
            <person name="Budzanivska I."/>
            <person name="Polischuk P.V."/>
        </authorList>
    </citation>
    <scope>NUCLEOTIDE SEQUENCE</scope>
    <source>
        <strain evidence="8">Ukrainian</strain>
    </source>
</reference>
<protein>
    <submittedName>
        <fullName evidence="8">Coat protein</fullName>
    </submittedName>
</protein>
<keyword evidence="5" id="KW-0946">Virion</keyword>